<feature type="transmembrane region" description="Helical" evidence="6">
    <location>
        <begin position="262"/>
        <end position="282"/>
    </location>
</feature>
<gene>
    <name evidence="10" type="ORF">EA58_05445</name>
</gene>
<evidence type="ECO:0000313" key="10">
    <source>
        <dbReference type="EMBL" id="KDM92817.1"/>
    </source>
</evidence>
<feature type="domain" description="Virulence factor membrane-bound polymerase C-terminal" evidence="8">
    <location>
        <begin position="387"/>
        <end position="565"/>
    </location>
</feature>
<dbReference type="GO" id="GO:0016874">
    <property type="term" value="F:ligase activity"/>
    <property type="evidence" value="ECO:0007669"/>
    <property type="project" value="UniProtKB-KW"/>
</dbReference>
<dbReference type="PANTHER" id="PTHR37422">
    <property type="entry name" value="TEICHURONIC ACID BIOSYNTHESIS PROTEIN TUAE"/>
    <property type="match status" value="1"/>
</dbReference>
<feature type="domain" description="Protein glycosylation ligase" evidence="9">
    <location>
        <begin position="174"/>
        <end position="199"/>
    </location>
</feature>
<evidence type="ECO:0000259" key="8">
    <source>
        <dbReference type="Pfam" id="PF11846"/>
    </source>
</evidence>
<dbReference type="Proteomes" id="UP000027192">
    <property type="component" value="Unassembled WGS sequence"/>
</dbReference>
<feature type="transmembrane region" description="Helical" evidence="6">
    <location>
        <begin position="81"/>
        <end position="99"/>
    </location>
</feature>
<evidence type="ECO:0000313" key="11">
    <source>
        <dbReference type="Proteomes" id="UP000027192"/>
    </source>
</evidence>
<dbReference type="InterPro" id="IPR051533">
    <property type="entry name" value="WaaL-like"/>
</dbReference>
<dbReference type="Pfam" id="PF15864">
    <property type="entry name" value="PglL_A"/>
    <property type="match status" value="1"/>
</dbReference>
<dbReference type="STRING" id="1654360.EA58_05445"/>
<dbReference type="GO" id="GO:0016020">
    <property type="term" value="C:membrane"/>
    <property type="evidence" value="ECO:0007669"/>
    <property type="project" value="UniProtKB-SubCell"/>
</dbReference>
<feature type="transmembrane region" description="Helical" evidence="6">
    <location>
        <begin position="442"/>
        <end position="463"/>
    </location>
</feature>
<feature type="transmembrane region" description="Helical" evidence="6">
    <location>
        <begin position="409"/>
        <end position="430"/>
    </location>
</feature>
<comment type="caution">
    <text evidence="10">The sequence shown here is derived from an EMBL/GenBank/DDBJ whole genome shotgun (WGS) entry which is preliminary data.</text>
</comment>
<keyword evidence="11" id="KW-1185">Reference proteome</keyword>
<dbReference type="InterPro" id="IPR007016">
    <property type="entry name" value="O-antigen_ligase-rel_domated"/>
</dbReference>
<dbReference type="OrthoDB" id="5596698at2"/>
<feature type="region of interest" description="Disordered" evidence="5">
    <location>
        <begin position="571"/>
        <end position="593"/>
    </location>
</feature>
<evidence type="ECO:0000256" key="5">
    <source>
        <dbReference type="SAM" id="MobiDB-lite"/>
    </source>
</evidence>
<evidence type="ECO:0000256" key="1">
    <source>
        <dbReference type="ARBA" id="ARBA00004141"/>
    </source>
</evidence>
<evidence type="ECO:0000256" key="4">
    <source>
        <dbReference type="ARBA" id="ARBA00023136"/>
    </source>
</evidence>
<feature type="transmembrane region" description="Helical" evidence="6">
    <location>
        <begin position="351"/>
        <end position="374"/>
    </location>
</feature>
<proteinExistence type="predicted"/>
<dbReference type="Pfam" id="PF11846">
    <property type="entry name" value="Wzy_C_2"/>
    <property type="match status" value="1"/>
</dbReference>
<feature type="transmembrane region" description="Helical" evidence="6">
    <location>
        <begin position="236"/>
        <end position="255"/>
    </location>
</feature>
<feature type="transmembrane region" description="Helical" evidence="6">
    <location>
        <begin position="177"/>
        <end position="199"/>
    </location>
</feature>
<feature type="transmembrane region" description="Helical" evidence="6">
    <location>
        <begin position="137"/>
        <end position="157"/>
    </location>
</feature>
<evidence type="ECO:0000259" key="9">
    <source>
        <dbReference type="Pfam" id="PF15864"/>
    </source>
</evidence>
<dbReference type="EMBL" id="JMIB01000006">
    <property type="protein sequence ID" value="KDM92817.1"/>
    <property type="molecule type" value="Genomic_DNA"/>
</dbReference>
<dbReference type="AlphaFoldDB" id="A0A066RYQ9"/>
<dbReference type="Pfam" id="PF04932">
    <property type="entry name" value="Wzy_C"/>
    <property type="match status" value="1"/>
</dbReference>
<keyword evidence="3 6" id="KW-1133">Transmembrane helix</keyword>
<evidence type="ECO:0000256" key="3">
    <source>
        <dbReference type="ARBA" id="ARBA00022989"/>
    </source>
</evidence>
<dbReference type="RefSeq" id="WP_036749796.1">
    <property type="nucleotide sequence ID" value="NZ_JAGSGC010000005.1"/>
</dbReference>
<accession>A0A066RYQ9</accession>
<dbReference type="InterPro" id="IPR021797">
    <property type="entry name" value="Wzy_C_2"/>
</dbReference>
<feature type="transmembrane region" description="Helical" evidence="6">
    <location>
        <begin position="51"/>
        <end position="69"/>
    </location>
</feature>
<protein>
    <submittedName>
        <fullName evidence="10">Ligase</fullName>
    </submittedName>
</protein>
<name>A0A066RYQ9_9GAMM</name>
<keyword evidence="4 6" id="KW-0472">Membrane</keyword>
<evidence type="ECO:0000256" key="6">
    <source>
        <dbReference type="SAM" id="Phobius"/>
    </source>
</evidence>
<keyword evidence="2 6" id="KW-0812">Transmembrane</keyword>
<sequence length="593" mass="67916">MTVIQLRGTRLAAATISKPLTRPFILALTFLFLLTMHYFQHNQGGSGLELPFNVSSWIPFSFAIAIGLLEISRQKILRYSRLTLVLFLCCVMLTLPIFYPEATPEAAANRLFALWAGWLFFVALQQFAFSQKQRQQILWLILKAVWLQTALAWYLFLWVSPENALGYNTEINRPYGIFQQPNVMATFLATGLILSAYLLARLPTYQRRWTFSQLGLLLTPVAIVPMLIVLSSRTGWIAAVVGVLLILPYLTQFAARAQWRMWLLMVVMGLSLAWNLTSTLNWSPQPGRVSLESARTIIYPQVTEMFLHAPMRGVGYGNFEPAYLMQTAQWHQADPTQPYGLANLDHPHNELLFWASEGGILPLLALLIAAVAVLAKIRRAPANTQLALVALLFPITLHTQLEYPFYHSLIHWVIFIFLLHWVDSLSAKYFKQPLRYHQPFRIGGILLPSCISAFMLTTLYSGAALTRFETTSPPDLAVLEKVNNTWAWRHRFEWDLYQTQLKVGIHQNNPELIQGFIRWSEKKARELPRPILYQYLIRAHQAMAHSRQAEHVREEAQYLFPSLDFSDQTLPIFTQPTPKTETETETETKTAQN</sequence>
<feature type="transmembrane region" description="Helical" evidence="6">
    <location>
        <begin position="111"/>
        <end position="130"/>
    </location>
</feature>
<evidence type="ECO:0000256" key="2">
    <source>
        <dbReference type="ARBA" id="ARBA00022692"/>
    </source>
</evidence>
<feature type="compositionally biased region" description="Basic and acidic residues" evidence="5">
    <location>
        <begin position="580"/>
        <end position="593"/>
    </location>
</feature>
<evidence type="ECO:0000259" key="7">
    <source>
        <dbReference type="Pfam" id="PF04932"/>
    </source>
</evidence>
<feature type="domain" description="O-antigen ligase-related" evidence="7">
    <location>
        <begin position="225"/>
        <end position="366"/>
    </location>
</feature>
<organism evidence="10 11">
    <name type="scientific">Photobacterium galatheae</name>
    <dbReference type="NCBI Taxonomy" id="1654360"/>
    <lineage>
        <taxon>Bacteria</taxon>
        <taxon>Pseudomonadati</taxon>
        <taxon>Pseudomonadota</taxon>
        <taxon>Gammaproteobacteria</taxon>
        <taxon>Vibrionales</taxon>
        <taxon>Vibrionaceae</taxon>
        <taxon>Photobacterium</taxon>
    </lineage>
</organism>
<dbReference type="PANTHER" id="PTHR37422:SF21">
    <property type="entry name" value="EXOQ-LIKE PROTEIN"/>
    <property type="match status" value="1"/>
</dbReference>
<feature type="transmembrane region" description="Helical" evidence="6">
    <location>
        <begin position="211"/>
        <end position="230"/>
    </location>
</feature>
<reference evidence="10 11" key="1">
    <citation type="submission" date="2014-04" db="EMBL/GenBank/DDBJ databases">
        <title>Draft genome sequence of Photobacterium halotolerans S2753: a solonamide, ngercheumicin and holomycin producer.</title>
        <authorList>
            <person name="Machado H.R."/>
            <person name="Gram L."/>
        </authorList>
    </citation>
    <scope>NUCLEOTIDE SEQUENCE [LARGE SCALE GENOMIC DNA]</scope>
    <source>
        <strain evidence="10 11">S2753</strain>
    </source>
</reference>
<feature type="transmembrane region" description="Helical" evidence="6">
    <location>
        <begin position="386"/>
        <end position="403"/>
    </location>
</feature>
<keyword evidence="10" id="KW-0436">Ligase</keyword>
<comment type="subcellular location">
    <subcellularLocation>
        <location evidence="1">Membrane</location>
        <topology evidence="1">Multi-pass membrane protein</topology>
    </subcellularLocation>
</comment>
<dbReference type="InterPro" id="IPR031726">
    <property type="entry name" value="PglL_A"/>
</dbReference>
<feature type="transmembrane region" description="Helical" evidence="6">
    <location>
        <begin position="20"/>
        <end position="39"/>
    </location>
</feature>